<proteinExistence type="predicted"/>
<dbReference type="STRING" id="1962155.B1813_06710"/>
<name>A0A1V9A4B7_SACPI</name>
<keyword evidence="2" id="KW-1185">Reference proteome</keyword>
<protein>
    <submittedName>
        <fullName evidence="1">Uncharacterized protein</fullName>
    </submittedName>
</protein>
<dbReference type="EMBL" id="MWIH01000005">
    <property type="protein sequence ID" value="OQO91969.1"/>
    <property type="molecule type" value="Genomic_DNA"/>
</dbReference>
<comment type="caution">
    <text evidence="1">The sequence shown here is derived from an EMBL/GenBank/DDBJ whole genome shotgun (WGS) entry which is preliminary data.</text>
</comment>
<dbReference type="Proteomes" id="UP000192591">
    <property type="component" value="Unassembled WGS sequence"/>
</dbReference>
<gene>
    <name evidence="1" type="ORF">B1813_06710</name>
</gene>
<reference evidence="1 2" key="1">
    <citation type="submission" date="2017-02" db="EMBL/GenBank/DDBJ databases">
        <title>Draft genome of Saccharomonospora sp. 154.</title>
        <authorList>
            <person name="Alonso-Carmona G.S."/>
            <person name="De La Haba R."/>
            <person name="Vera-Gargallo B."/>
            <person name="Sandoval-Trujillo A.H."/>
            <person name="Ramirez-Duran N."/>
            <person name="Ventosa A."/>
        </authorList>
    </citation>
    <scope>NUCLEOTIDE SEQUENCE [LARGE SCALE GENOMIC DNA]</scope>
    <source>
        <strain evidence="1 2">LRS4.154</strain>
    </source>
</reference>
<evidence type="ECO:0000313" key="1">
    <source>
        <dbReference type="EMBL" id="OQO91969.1"/>
    </source>
</evidence>
<sequence length="86" mass="9171">MSEIRMVIDQLNAAAARVDEVAGLLHSAGNRVDDMRQSLFRVLADSQAPEVGHAHQVTAHTAELVTTATHALHEAAALARHRAASL</sequence>
<accession>A0A1V9A4B7</accession>
<organism evidence="1 2">
    <name type="scientific">Saccharomonospora piscinae</name>
    <dbReference type="NCBI Taxonomy" id="687388"/>
    <lineage>
        <taxon>Bacteria</taxon>
        <taxon>Bacillati</taxon>
        <taxon>Actinomycetota</taxon>
        <taxon>Actinomycetes</taxon>
        <taxon>Pseudonocardiales</taxon>
        <taxon>Pseudonocardiaceae</taxon>
        <taxon>Saccharomonospora</taxon>
    </lineage>
</organism>
<evidence type="ECO:0000313" key="2">
    <source>
        <dbReference type="Proteomes" id="UP000192591"/>
    </source>
</evidence>
<dbReference type="RefSeq" id="WP_081191107.1">
    <property type="nucleotide sequence ID" value="NZ_MWIH01000005.1"/>
</dbReference>
<dbReference type="AlphaFoldDB" id="A0A1V9A4B7"/>